<name>A0ABN3V8P8_9PSEU</name>
<gene>
    <name evidence="1" type="ORF">GCM10010470_17420</name>
</gene>
<keyword evidence="2" id="KW-1185">Reference proteome</keyword>
<dbReference type="EMBL" id="BAAAUX010000010">
    <property type="protein sequence ID" value="GAA2783899.1"/>
    <property type="molecule type" value="Genomic_DNA"/>
</dbReference>
<evidence type="ECO:0000313" key="2">
    <source>
        <dbReference type="Proteomes" id="UP001500979"/>
    </source>
</evidence>
<reference evidence="1 2" key="1">
    <citation type="journal article" date="2019" name="Int. J. Syst. Evol. Microbiol.">
        <title>The Global Catalogue of Microorganisms (GCM) 10K type strain sequencing project: providing services to taxonomists for standard genome sequencing and annotation.</title>
        <authorList>
            <consortium name="The Broad Institute Genomics Platform"/>
            <consortium name="The Broad Institute Genome Sequencing Center for Infectious Disease"/>
            <person name="Wu L."/>
            <person name="Ma J."/>
        </authorList>
    </citation>
    <scope>NUCLEOTIDE SEQUENCE [LARGE SCALE GENOMIC DNA]</scope>
    <source>
        <strain evidence="1 2">JCM 9383</strain>
    </source>
</reference>
<dbReference type="RefSeq" id="WP_344678977.1">
    <property type="nucleotide sequence ID" value="NZ_BAAAUX010000010.1"/>
</dbReference>
<dbReference type="Proteomes" id="UP001500979">
    <property type="component" value="Unassembled WGS sequence"/>
</dbReference>
<comment type="caution">
    <text evidence="1">The sequence shown here is derived from an EMBL/GenBank/DDBJ whole genome shotgun (WGS) entry which is preliminary data.</text>
</comment>
<protein>
    <recommendedName>
        <fullName evidence="3">SMI1/KNR4 family protein</fullName>
    </recommendedName>
</protein>
<sequence length="183" mass="20353">MTTDATPDDLALPPAFTELHEIGIPWVWDDDEDTLLYGCDFEFYPHFAAPDHTAWWFRMWTGNEEVDGSEFRFFGTSGAGDYAGFWLVRDDTPITGQPVVLLGSEGQIGVIARDLGALLWVFANGSGPVEALDDPDEKRPPNETFHAIAERYAPGQSRPTAEIVAEAQQEFPDFEAYINAMCC</sequence>
<organism evidence="1 2">
    <name type="scientific">Saccharopolyspora taberi</name>
    <dbReference type="NCBI Taxonomy" id="60895"/>
    <lineage>
        <taxon>Bacteria</taxon>
        <taxon>Bacillati</taxon>
        <taxon>Actinomycetota</taxon>
        <taxon>Actinomycetes</taxon>
        <taxon>Pseudonocardiales</taxon>
        <taxon>Pseudonocardiaceae</taxon>
        <taxon>Saccharopolyspora</taxon>
    </lineage>
</organism>
<proteinExistence type="predicted"/>
<accession>A0ABN3V8P8</accession>
<evidence type="ECO:0008006" key="3">
    <source>
        <dbReference type="Google" id="ProtNLM"/>
    </source>
</evidence>
<evidence type="ECO:0000313" key="1">
    <source>
        <dbReference type="EMBL" id="GAA2783899.1"/>
    </source>
</evidence>